<organism evidence="1 2">
    <name type="scientific">Agrilactobacillus composti DSM 18527 = JCM 14202</name>
    <dbReference type="NCBI Taxonomy" id="1423734"/>
    <lineage>
        <taxon>Bacteria</taxon>
        <taxon>Bacillati</taxon>
        <taxon>Bacillota</taxon>
        <taxon>Bacilli</taxon>
        <taxon>Lactobacillales</taxon>
        <taxon>Lactobacillaceae</taxon>
        <taxon>Agrilactobacillus</taxon>
    </lineage>
</organism>
<evidence type="ECO:0000313" key="1">
    <source>
        <dbReference type="EMBL" id="KRM36548.1"/>
    </source>
</evidence>
<dbReference type="STRING" id="1423734.FC83_GL002420"/>
<dbReference type="PATRIC" id="fig|1423734.3.peg.2454"/>
<dbReference type="eggNOG" id="ENOG5030SMC">
    <property type="taxonomic scope" value="Bacteria"/>
</dbReference>
<proteinExistence type="predicted"/>
<reference evidence="1 2" key="1">
    <citation type="journal article" date="2015" name="Genome Announc.">
        <title>Expanding the biotechnology potential of lactobacilli through comparative genomics of 213 strains and associated genera.</title>
        <authorList>
            <person name="Sun Z."/>
            <person name="Harris H.M."/>
            <person name="McCann A."/>
            <person name="Guo C."/>
            <person name="Argimon S."/>
            <person name="Zhang W."/>
            <person name="Yang X."/>
            <person name="Jeffery I.B."/>
            <person name="Cooney J.C."/>
            <person name="Kagawa T.F."/>
            <person name="Liu W."/>
            <person name="Song Y."/>
            <person name="Salvetti E."/>
            <person name="Wrobel A."/>
            <person name="Rasinkangas P."/>
            <person name="Parkhill J."/>
            <person name="Rea M.C."/>
            <person name="O'Sullivan O."/>
            <person name="Ritari J."/>
            <person name="Douillard F.P."/>
            <person name="Paul Ross R."/>
            <person name="Yang R."/>
            <person name="Briner A.E."/>
            <person name="Felis G.E."/>
            <person name="de Vos W.M."/>
            <person name="Barrangou R."/>
            <person name="Klaenhammer T.R."/>
            <person name="Caufield P.W."/>
            <person name="Cui Y."/>
            <person name="Zhang H."/>
            <person name="O'Toole P.W."/>
        </authorList>
    </citation>
    <scope>NUCLEOTIDE SEQUENCE [LARGE SCALE GENOMIC DNA]</scope>
    <source>
        <strain evidence="1 2">DSM 18527</strain>
    </source>
</reference>
<sequence length="155" mass="18099">MTVMDQDHVFKELKFYFRNGDQWVINHDEFTDLWISRVTTSYGRIKGGRMQEIHPCKSFKADINPEADHASTDDINTGSLEMGMFGRATKYQDIERCALIFEDDQEDAEIYFPFKNKDISGLDNIYQTSYISKKNGHLYIVIDQDKTVFDQYPDA</sequence>
<dbReference type="AlphaFoldDB" id="A0A0R1Y750"/>
<keyword evidence="2" id="KW-1185">Reference proteome</keyword>
<dbReference type="EMBL" id="AZGA01000002">
    <property type="protein sequence ID" value="KRM36548.1"/>
    <property type="molecule type" value="Genomic_DNA"/>
</dbReference>
<name>A0A0R1Y750_9LACO</name>
<protein>
    <submittedName>
        <fullName evidence="1">Uncharacterized protein</fullName>
    </submittedName>
</protein>
<dbReference type="Proteomes" id="UP000051236">
    <property type="component" value="Unassembled WGS sequence"/>
</dbReference>
<accession>A0A0R1Y750</accession>
<evidence type="ECO:0000313" key="2">
    <source>
        <dbReference type="Proteomes" id="UP000051236"/>
    </source>
</evidence>
<gene>
    <name evidence="1" type="ORF">FC83_GL002420</name>
</gene>
<comment type="caution">
    <text evidence="1">The sequence shown here is derived from an EMBL/GenBank/DDBJ whole genome shotgun (WGS) entry which is preliminary data.</text>
</comment>